<feature type="domain" description="Threonyl-tRNA synthetase editing" evidence="4">
    <location>
        <begin position="1"/>
        <end position="134"/>
    </location>
</feature>
<dbReference type="GO" id="GO:0006435">
    <property type="term" value="P:threonyl-tRNA aminoacylation"/>
    <property type="evidence" value="ECO:0007669"/>
    <property type="project" value="TreeGrafter"/>
</dbReference>
<dbReference type="HOGENOM" id="CLU_712936_0_0_2"/>
<dbReference type="Pfam" id="PF08915">
    <property type="entry name" value="tRNA-Thr_ED"/>
    <property type="match status" value="1"/>
</dbReference>
<protein>
    <submittedName>
        <fullName evidence="5">Threonyl-tRNA synthetase</fullName>
    </submittedName>
</protein>
<reference evidence="5 6" key="1">
    <citation type="submission" date="2012-01" db="EMBL/GenBank/DDBJ databases">
        <title>Improved High-Quality Draft sequence of Metallosphaera yellowstonensis MK1.</title>
        <authorList>
            <consortium name="US DOE Joint Genome Institute"/>
            <person name="Lucas S."/>
            <person name="Han J."/>
            <person name="Cheng J.-F."/>
            <person name="Goodwin L."/>
            <person name="Pitluck S."/>
            <person name="Peters L."/>
            <person name="Teshima H."/>
            <person name="Detter J.C."/>
            <person name="Han C."/>
            <person name="Tapia R."/>
            <person name="Land M."/>
            <person name="Hauser L."/>
            <person name="Kyrpides N."/>
            <person name="Kozubal M."/>
            <person name="Macur R.E."/>
            <person name="Jay Z."/>
            <person name="Inskeep W."/>
            <person name="Woyke T."/>
        </authorList>
    </citation>
    <scope>NUCLEOTIDE SEQUENCE [LARGE SCALE GENOMIC DNA]</scope>
    <source>
        <strain evidence="5 6">MK1</strain>
    </source>
</reference>
<dbReference type="InterPro" id="IPR015011">
    <property type="entry name" value="Threonyl-tRNA_syn_edit_dom_arc"/>
</dbReference>
<dbReference type="GO" id="GO:0005524">
    <property type="term" value="F:ATP binding"/>
    <property type="evidence" value="ECO:0007669"/>
    <property type="project" value="InterPro"/>
</dbReference>
<dbReference type="GO" id="GO:0005737">
    <property type="term" value="C:cytoplasm"/>
    <property type="evidence" value="ECO:0007669"/>
    <property type="project" value="InterPro"/>
</dbReference>
<evidence type="ECO:0000313" key="5">
    <source>
        <dbReference type="EMBL" id="EHP68289.1"/>
    </source>
</evidence>
<dbReference type="Proteomes" id="UP000003980">
    <property type="component" value="Unassembled WGS sequence"/>
</dbReference>
<dbReference type="InterPro" id="IPR004154">
    <property type="entry name" value="Anticodon-bd"/>
</dbReference>
<dbReference type="PANTHER" id="PTHR11451:SF44">
    <property type="entry name" value="THREONINE--TRNA LIGASE, CHLOROPLASTIC_MITOCHONDRIAL 2"/>
    <property type="match status" value="1"/>
</dbReference>
<dbReference type="GO" id="GO:0008270">
    <property type="term" value="F:zinc ion binding"/>
    <property type="evidence" value="ECO:0007669"/>
    <property type="project" value="InterPro"/>
</dbReference>
<evidence type="ECO:0000313" key="6">
    <source>
        <dbReference type="Proteomes" id="UP000003980"/>
    </source>
</evidence>
<evidence type="ECO:0000256" key="1">
    <source>
        <dbReference type="ARBA" id="ARBA00022490"/>
    </source>
</evidence>
<dbReference type="STRING" id="671065.MetMK1DRAFT_00027160"/>
<dbReference type="eggNOG" id="arCOG00401">
    <property type="taxonomic scope" value="Archaea"/>
</dbReference>
<dbReference type="GO" id="GO:0004829">
    <property type="term" value="F:threonine-tRNA ligase activity"/>
    <property type="evidence" value="ECO:0007669"/>
    <property type="project" value="InterPro"/>
</dbReference>
<gene>
    <name evidence="5" type="ORF">MetMK1DRAFT_00027160</name>
</gene>
<keyword evidence="1" id="KW-0963">Cytoplasm</keyword>
<accession>H2C813</accession>
<evidence type="ECO:0000259" key="3">
    <source>
        <dbReference type="Pfam" id="PF03129"/>
    </source>
</evidence>
<organism evidence="5 6">
    <name type="scientific">Metallosphaera yellowstonensis MK1</name>
    <dbReference type="NCBI Taxonomy" id="671065"/>
    <lineage>
        <taxon>Archaea</taxon>
        <taxon>Thermoproteota</taxon>
        <taxon>Thermoprotei</taxon>
        <taxon>Sulfolobales</taxon>
        <taxon>Sulfolobaceae</taxon>
        <taxon>Metallosphaera</taxon>
    </lineage>
</organism>
<proteinExistence type="predicted"/>
<dbReference type="EMBL" id="JH597770">
    <property type="protein sequence ID" value="EHP68289.1"/>
    <property type="molecule type" value="Genomic_DNA"/>
</dbReference>
<keyword evidence="5" id="KW-0436">Ligase</keyword>
<feature type="domain" description="Anticodon-binding" evidence="3">
    <location>
        <begin position="288"/>
        <end position="366"/>
    </location>
</feature>
<keyword evidence="2" id="KW-0648">Protein biosynthesis</keyword>
<evidence type="ECO:0000259" key="4">
    <source>
        <dbReference type="Pfam" id="PF08915"/>
    </source>
</evidence>
<dbReference type="Pfam" id="PF03129">
    <property type="entry name" value="HGTP_anticodon"/>
    <property type="match status" value="1"/>
</dbReference>
<dbReference type="InterPro" id="IPR023509">
    <property type="entry name" value="DTD-like_sf"/>
</dbReference>
<dbReference type="Gene3D" id="3.50.80.10">
    <property type="entry name" value="D-tyrosyl-tRNA(Tyr) deacylase"/>
    <property type="match status" value="1"/>
</dbReference>
<dbReference type="InterPro" id="IPR036621">
    <property type="entry name" value="Anticodon-bd_dom_sf"/>
</dbReference>
<sequence length="383" mass="43594">MILLLIHASQFSYQVKEKAIEKAEEPEVRELSLENVLVVFTSVEKGDDDSTVEKAKESIMDVVKRVNATSVVIYPYAHLSQNLAEPSIALVMLRKLHERLREIGLNVSRAPFGWYKSFSLTCYGHPLSELSKRITNETEYQKSKELDVCHKFGFPYSPNASFMKAAIIERLKKLLNAKGVIYGNTEDVPEGYLVVNYVRPTGRLLPCVNEDPKLFCNYRGKGDFGLPETFSDSSNTYVLWTRKHENILRIDLGVLLYYFLLQSKKMNTPSLPLWLSPIHVRVLQIKGNPEAWKIGEEIMKRGLRVQVDDIDDSLGNKIRRAGTDWIPFVVIVGEREIKTGTLTVKIRETGEQRPMKLEELVQAVKAGDDLLLPQNVPLSLKEM</sequence>
<dbReference type="PANTHER" id="PTHR11451">
    <property type="entry name" value="THREONINE-TRNA LIGASE"/>
    <property type="match status" value="1"/>
</dbReference>
<dbReference type="SUPFAM" id="SSF52954">
    <property type="entry name" value="Class II aaRS ABD-related"/>
    <property type="match status" value="1"/>
</dbReference>
<evidence type="ECO:0000256" key="2">
    <source>
        <dbReference type="ARBA" id="ARBA00022917"/>
    </source>
</evidence>
<dbReference type="RefSeq" id="WP_009074534.1">
    <property type="nucleotide sequence ID" value="NZ_JH597770.1"/>
</dbReference>
<name>H2C813_9CREN</name>
<keyword evidence="6" id="KW-1185">Reference proteome</keyword>
<dbReference type="NCBIfam" id="NF011500">
    <property type="entry name" value="PRK14938.1"/>
    <property type="match status" value="1"/>
</dbReference>
<keyword evidence="5" id="KW-0030">Aminoacyl-tRNA synthetase</keyword>
<dbReference type="Gene3D" id="3.40.50.800">
    <property type="entry name" value="Anticodon-binding domain"/>
    <property type="match status" value="1"/>
</dbReference>
<dbReference type="AlphaFoldDB" id="H2C813"/>
<dbReference type="OrthoDB" id="372136at2157"/>